<dbReference type="SMART" id="SM00342">
    <property type="entry name" value="HTH_ARAC"/>
    <property type="match status" value="1"/>
</dbReference>
<keyword evidence="2" id="KW-0804">Transcription</keyword>
<dbReference type="PANTHER" id="PTHR43436:SF1">
    <property type="entry name" value="TRANSCRIPTIONAL REGULATORY PROTEIN"/>
    <property type="match status" value="1"/>
</dbReference>
<protein>
    <submittedName>
        <fullName evidence="4">AraC family transcriptional regulator</fullName>
    </submittedName>
</protein>
<evidence type="ECO:0000313" key="5">
    <source>
        <dbReference type="Proteomes" id="UP001649230"/>
    </source>
</evidence>
<evidence type="ECO:0000256" key="2">
    <source>
        <dbReference type="ARBA" id="ARBA00023163"/>
    </source>
</evidence>
<feature type="domain" description="HTH araC/xylS-type" evidence="3">
    <location>
        <begin position="212"/>
        <end position="310"/>
    </location>
</feature>
<dbReference type="InterPro" id="IPR009057">
    <property type="entry name" value="Homeodomain-like_sf"/>
</dbReference>
<dbReference type="Gene3D" id="1.10.10.60">
    <property type="entry name" value="Homeodomain-like"/>
    <property type="match status" value="2"/>
</dbReference>
<evidence type="ECO:0000259" key="3">
    <source>
        <dbReference type="PROSITE" id="PS01124"/>
    </source>
</evidence>
<evidence type="ECO:0000313" key="4">
    <source>
        <dbReference type="EMBL" id="UJF34038.1"/>
    </source>
</evidence>
<dbReference type="PROSITE" id="PS01124">
    <property type="entry name" value="HTH_ARAC_FAMILY_2"/>
    <property type="match status" value="1"/>
</dbReference>
<dbReference type="Proteomes" id="UP001649230">
    <property type="component" value="Chromosome"/>
</dbReference>
<dbReference type="InterPro" id="IPR018060">
    <property type="entry name" value="HTH_AraC"/>
</dbReference>
<gene>
    <name evidence="4" type="ORF">L0M14_02005</name>
</gene>
<name>A0ABY3SJP4_9BACL</name>
<reference evidence="4 5" key="1">
    <citation type="journal article" date="2024" name="Int. J. Syst. Evol. Microbiol.">
        <title>Paenibacillus hexagrammi sp. nov., a novel bacterium isolated from the gut content of Hexagrammos agrammus.</title>
        <authorList>
            <person name="Jung H.K."/>
            <person name="Kim D.G."/>
            <person name="Zin H."/>
            <person name="Park J."/>
            <person name="Jung H."/>
            <person name="Kim Y.O."/>
            <person name="Kong H.J."/>
            <person name="Kim J.W."/>
            <person name="Kim Y.S."/>
        </authorList>
    </citation>
    <scope>NUCLEOTIDE SEQUENCE [LARGE SCALE GENOMIC DNA]</scope>
    <source>
        <strain evidence="4 5">YPD9-1</strain>
    </source>
</reference>
<dbReference type="EMBL" id="CP090978">
    <property type="protein sequence ID" value="UJF34038.1"/>
    <property type="molecule type" value="Genomic_DNA"/>
</dbReference>
<dbReference type="Pfam" id="PF12833">
    <property type="entry name" value="HTH_18"/>
    <property type="match status" value="1"/>
</dbReference>
<dbReference type="SUPFAM" id="SSF46689">
    <property type="entry name" value="Homeodomain-like"/>
    <property type="match status" value="2"/>
</dbReference>
<accession>A0ABY3SJP4</accession>
<sequence length="319" mass="35332">MGVIEDRAVARKDGAADESIELEAARLAHLANTYAPHDGVSQPGIPGLYISRYSQMNNTTIKTFYTPSLLLVAQGAKTITAGQETYRIAKSQILLLPVALPIATNSVHAAPGEPFLAIRLELDLNRIAELVLKVFPQGIPPVQKRRAGYVGDADLRMMNAAKRLLECITQPHDAELLAPLILDEILIRVLRSPIGIHVAETGFAESSVQRVVKAIVWLRENFSLQMKVAELAEQVHMSESSFHEHFKAVTSLSPLQYQKALRLHEARRLMVSGSMDASTACQLVGYVSASQFSRDYSRFFGNPPRRDIVQMRQQPQARN</sequence>
<proteinExistence type="predicted"/>
<dbReference type="PANTHER" id="PTHR43436">
    <property type="entry name" value="ARAC-FAMILY TRANSCRIPTIONAL REGULATOR"/>
    <property type="match status" value="1"/>
</dbReference>
<organism evidence="4 5">
    <name type="scientific">Paenibacillus hexagrammi</name>
    <dbReference type="NCBI Taxonomy" id="2908839"/>
    <lineage>
        <taxon>Bacteria</taxon>
        <taxon>Bacillati</taxon>
        <taxon>Bacillota</taxon>
        <taxon>Bacilli</taxon>
        <taxon>Bacillales</taxon>
        <taxon>Paenibacillaceae</taxon>
        <taxon>Paenibacillus</taxon>
    </lineage>
</organism>
<keyword evidence="5" id="KW-1185">Reference proteome</keyword>
<evidence type="ECO:0000256" key="1">
    <source>
        <dbReference type="ARBA" id="ARBA00023015"/>
    </source>
</evidence>
<dbReference type="RefSeq" id="WP_235120429.1">
    <property type="nucleotide sequence ID" value="NZ_CP090978.1"/>
</dbReference>
<keyword evidence="1" id="KW-0805">Transcription regulation</keyword>
<dbReference type="Pfam" id="PF06719">
    <property type="entry name" value="AraC_N"/>
    <property type="match status" value="1"/>
</dbReference>
<dbReference type="InterPro" id="IPR009594">
    <property type="entry name" value="Tscrpt_reg_HTH_AraC_N"/>
</dbReference>